<dbReference type="FunFam" id="3.30.70.360:FF:000001">
    <property type="entry name" value="N-acetyldiaminopimelate deacetylase"/>
    <property type="match status" value="1"/>
</dbReference>
<organism evidence="4">
    <name type="scientific">Bradyrhizobium quebecense</name>
    <dbReference type="NCBI Taxonomy" id="2748629"/>
    <lineage>
        <taxon>Bacteria</taxon>
        <taxon>Pseudomonadati</taxon>
        <taxon>Pseudomonadota</taxon>
        <taxon>Alphaproteobacteria</taxon>
        <taxon>Hyphomicrobiales</taxon>
        <taxon>Nitrobacteraceae</taxon>
        <taxon>Bradyrhizobium</taxon>
    </lineage>
</organism>
<proteinExistence type="predicted"/>
<dbReference type="PANTHER" id="PTHR11014:SF63">
    <property type="entry name" value="METALLOPEPTIDASE, PUTATIVE (AFU_ORTHOLOGUE AFUA_6G09600)-RELATED"/>
    <property type="match status" value="1"/>
</dbReference>
<keyword evidence="2" id="KW-0464">Manganese</keyword>
<feature type="binding site" evidence="2">
    <location>
        <position position="109"/>
    </location>
    <ligand>
        <name>Mn(2+)</name>
        <dbReference type="ChEBI" id="CHEBI:29035"/>
        <label>2</label>
    </ligand>
</feature>
<comment type="cofactor">
    <cofactor evidence="2">
        <name>Mn(2+)</name>
        <dbReference type="ChEBI" id="CHEBI:29035"/>
    </cofactor>
    <text evidence="2">The Mn(2+) ion enhances activity.</text>
</comment>
<dbReference type="SUPFAM" id="SSF53187">
    <property type="entry name" value="Zn-dependent exopeptidases"/>
    <property type="match status" value="1"/>
</dbReference>
<evidence type="ECO:0000313" key="4">
    <source>
        <dbReference type="EMBL" id="NVL09162.1"/>
    </source>
</evidence>
<dbReference type="EMBL" id="JABWSX010000001">
    <property type="protein sequence ID" value="NVL09162.1"/>
    <property type="molecule type" value="Genomic_DNA"/>
</dbReference>
<dbReference type="SUPFAM" id="SSF55031">
    <property type="entry name" value="Bacterial exopeptidase dimerisation domain"/>
    <property type="match status" value="1"/>
</dbReference>
<dbReference type="InterPro" id="IPR017439">
    <property type="entry name" value="Amidohydrolase"/>
</dbReference>
<reference evidence="4" key="1">
    <citation type="submission" date="2020-06" db="EMBL/GenBank/DDBJ databases">
        <title>Whole Genome Sequence of Bradyrhizobium sp. Strain 66S1MB.</title>
        <authorList>
            <person name="Bromfield E."/>
            <person name="Cloutier S."/>
        </authorList>
    </citation>
    <scope>NUCLEOTIDE SEQUENCE</scope>
    <source>
        <strain evidence="4">66S1MB</strain>
    </source>
</reference>
<feature type="domain" description="Peptidase M20 dimerisation" evidence="3">
    <location>
        <begin position="192"/>
        <end position="283"/>
    </location>
</feature>
<feature type="binding site" evidence="2">
    <location>
        <position position="168"/>
    </location>
    <ligand>
        <name>Mn(2+)</name>
        <dbReference type="ChEBI" id="CHEBI:29035"/>
        <label>2</label>
    </ligand>
</feature>
<gene>
    <name evidence="4" type="ORF">HU230_25990</name>
</gene>
<name>A0A974ABZ5_9BRAD</name>
<dbReference type="Pfam" id="PF01546">
    <property type="entry name" value="Peptidase_M20"/>
    <property type="match status" value="1"/>
</dbReference>
<accession>A0A974ABZ5</accession>
<sequence length="390" mass="41676">MPIVNRVADLQPDIQAWRRNIHENPELLYDVHRTASFVADRLREFGCDEVVTGLGKTGVVGVIKGKKGAAKGDVKVIGLRADMDALPIHEETNLPYASKTPGKMHACGHDGHTAMLLGAARYLAETRNFAGDAVVIFQPAEEGGAGAAAMIKDGLMDRFGVQQVYGMHNGPGIAIGSFAIRSGPIMASTDEVNINIEGLGGHAARPHKCIDSVMVGAQLITALQSIVSRSVDPLDSAVISICEFHAGNARNVIPQTAVLRGTVRTLTPEVRQLIEKRIGEVVKGVAQLTGARIDLDYKRGYPVTVNHASQTEFATRIAKEVAGDSNVHPMPPLMGGEDFSYMLEARPGAFIFCGNGDSAGLHHPAYNFNDEAIVYGTSYFVKIVEDALAA</sequence>
<dbReference type="Pfam" id="PF07687">
    <property type="entry name" value="M20_dimer"/>
    <property type="match status" value="1"/>
</dbReference>
<dbReference type="InterPro" id="IPR002933">
    <property type="entry name" value="Peptidase_M20"/>
</dbReference>
<dbReference type="GO" id="GO:0019877">
    <property type="term" value="P:diaminopimelate biosynthetic process"/>
    <property type="evidence" value="ECO:0007669"/>
    <property type="project" value="UniProtKB-ARBA"/>
</dbReference>
<dbReference type="Gene3D" id="3.40.630.10">
    <property type="entry name" value="Zn peptidases"/>
    <property type="match status" value="1"/>
</dbReference>
<dbReference type="RefSeq" id="WP_176532562.1">
    <property type="nucleotide sequence ID" value="NZ_CP088022.1"/>
</dbReference>
<feature type="binding site" evidence="2">
    <location>
        <position position="362"/>
    </location>
    <ligand>
        <name>Mn(2+)</name>
        <dbReference type="ChEBI" id="CHEBI:29035"/>
        <label>2</label>
    </ligand>
</feature>
<dbReference type="GO" id="GO:0050118">
    <property type="term" value="F:N-acetyldiaminopimelate deacetylase activity"/>
    <property type="evidence" value="ECO:0007669"/>
    <property type="project" value="UniProtKB-ARBA"/>
</dbReference>
<dbReference type="Gene3D" id="3.30.70.360">
    <property type="match status" value="1"/>
</dbReference>
<dbReference type="CDD" id="cd05666">
    <property type="entry name" value="M20_Acy1-like"/>
    <property type="match status" value="1"/>
</dbReference>
<protein>
    <submittedName>
        <fullName evidence="4">Amidohydrolase</fullName>
    </submittedName>
</protein>
<dbReference type="InterPro" id="IPR011650">
    <property type="entry name" value="Peptidase_M20_dimer"/>
</dbReference>
<dbReference type="InterPro" id="IPR036264">
    <property type="entry name" value="Bact_exopeptidase_dim_dom"/>
</dbReference>
<dbReference type="GO" id="GO:0046872">
    <property type="term" value="F:metal ion binding"/>
    <property type="evidence" value="ECO:0007669"/>
    <property type="project" value="UniProtKB-KW"/>
</dbReference>
<dbReference type="NCBIfam" id="TIGR01891">
    <property type="entry name" value="amidohydrolases"/>
    <property type="match status" value="1"/>
</dbReference>
<dbReference type="PANTHER" id="PTHR11014">
    <property type="entry name" value="PEPTIDASE M20 FAMILY MEMBER"/>
    <property type="match status" value="1"/>
</dbReference>
<comment type="caution">
    <text evidence="4">The sequence shown here is derived from an EMBL/GenBank/DDBJ whole genome shotgun (WGS) entry which is preliminary data.</text>
</comment>
<keyword evidence="2" id="KW-0479">Metal-binding</keyword>
<dbReference type="PIRSF" id="PIRSF005962">
    <property type="entry name" value="Pept_M20D_amidohydro"/>
    <property type="match status" value="1"/>
</dbReference>
<dbReference type="AlphaFoldDB" id="A0A974ABZ5"/>
<keyword evidence="1" id="KW-0378">Hydrolase</keyword>
<feature type="binding site" evidence="2">
    <location>
        <position position="107"/>
    </location>
    <ligand>
        <name>Mn(2+)</name>
        <dbReference type="ChEBI" id="CHEBI:29035"/>
        <label>2</label>
    </ligand>
</feature>
<evidence type="ECO:0000256" key="2">
    <source>
        <dbReference type="PIRSR" id="PIRSR005962-1"/>
    </source>
</evidence>
<feature type="binding site" evidence="2">
    <location>
        <position position="142"/>
    </location>
    <ligand>
        <name>Mn(2+)</name>
        <dbReference type="ChEBI" id="CHEBI:29035"/>
        <label>2</label>
    </ligand>
</feature>
<evidence type="ECO:0000259" key="3">
    <source>
        <dbReference type="Pfam" id="PF07687"/>
    </source>
</evidence>
<evidence type="ECO:0000256" key="1">
    <source>
        <dbReference type="ARBA" id="ARBA00022801"/>
    </source>
</evidence>